<evidence type="ECO:0000313" key="1">
    <source>
        <dbReference type="EMBL" id="CAI9623542.1"/>
    </source>
</evidence>
<feature type="non-terminal residue" evidence="1">
    <location>
        <position position="40"/>
    </location>
</feature>
<proteinExistence type="predicted"/>
<dbReference type="Proteomes" id="UP001162483">
    <property type="component" value="Unassembled WGS sequence"/>
</dbReference>
<name>A0ABN9HT01_9NEOB</name>
<accession>A0ABN9HT01</accession>
<gene>
    <name evidence="1" type="ORF">SPARVUS_LOCUS16486730</name>
</gene>
<organism evidence="1 2">
    <name type="scientific">Staurois parvus</name>
    <dbReference type="NCBI Taxonomy" id="386267"/>
    <lineage>
        <taxon>Eukaryota</taxon>
        <taxon>Metazoa</taxon>
        <taxon>Chordata</taxon>
        <taxon>Craniata</taxon>
        <taxon>Vertebrata</taxon>
        <taxon>Euteleostomi</taxon>
        <taxon>Amphibia</taxon>
        <taxon>Batrachia</taxon>
        <taxon>Anura</taxon>
        <taxon>Neobatrachia</taxon>
        <taxon>Ranoidea</taxon>
        <taxon>Ranidae</taxon>
        <taxon>Staurois</taxon>
    </lineage>
</organism>
<dbReference type="EMBL" id="CATNWA010021683">
    <property type="protein sequence ID" value="CAI9623542.1"/>
    <property type="molecule type" value="Genomic_DNA"/>
</dbReference>
<protein>
    <submittedName>
        <fullName evidence="1">Uncharacterized protein</fullName>
    </submittedName>
</protein>
<sequence length="40" mass="4454">MQGLVTLQKLPIMSIFYSLSPPGEFILHSIRIGLHALNAF</sequence>
<evidence type="ECO:0000313" key="2">
    <source>
        <dbReference type="Proteomes" id="UP001162483"/>
    </source>
</evidence>
<comment type="caution">
    <text evidence="1">The sequence shown here is derived from an EMBL/GenBank/DDBJ whole genome shotgun (WGS) entry which is preliminary data.</text>
</comment>
<keyword evidence="2" id="KW-1185">Reference proteome</keyword>
<reference evidence="1" key="1">
    <citation type="submission" date="2023-05" db="EMBL/GenBank/DDBJ databases">
        <authorList>
            <person name="Stuckert A."/>
        </authorList>
    </citation>
    <scope>NUCLEOTIDE SEQUENCE</scope>
</reference>